<dbReference type="SUPFAM" id="SSF54523">
    <property type="entry name" value="Pili subunits"/>
    <property type="match status" value="1"/>
</dbReference>
<protein>
    <submittedName>
        <fullName evidence="2">DUF1559 domain-containing protein</fullName>
    </submittedName>
</protein>
<evidence type="ECO:0000259" key="1">
    <source>
        <dbReference type="Pfam" id="PF07596"/>
    </source>
</evidence>
<dbReference type="InterPro" id="IPR011453">
    <property type="entry name" value="DUF1559"/>
</dbReference>
<accession>A0AAU7CJA3</accession>
<dbReference type="Pfam" id="PF07963">
    <property type="entry name" value="N_methyl"/>
    <property type="match status" value="1"/>
</dbReference>
<reference evidence="2" key="1">
    <citation type="submission" date="2024-05" db="EMBL/GenBank/DDBJ databases">
        <title>Planctomycetes of the genus Singulisphaera possess chitinolytic capabilities.</title>
        <authorList>
            <person name="Ivanova A."/>
        </authorList>
    </citation>
    <scope>NUCLEOTIDE SEQUENCE</scope>
    <source>
        <strain evidence="2">Ch08T</strain>
    </source>
</reference>
<feature type="domain" description="DUF1559" evidence="1">
    <location>
        <begin position="41"/>
        <end position="301"/>
    </location>
</feature>
<dbReference type="RefSeq" id="WP_406698151.1">
    <property type="nucleotide sequence ID" value="NZ_CP155447.1"/>
</dbReference>
<dbReference type="InterPro" id="IPR012902">
    <property type="entry name" value="N_methyl_site"/>
</dbReference>
<dbReference type="PANTHER" id="PTHR30093:SF2">
    <property type="entry name" value="TYPE II SECRETION SYSTEM PROTEIN H"/>
    <property type="match status" value="1"/>
</dbReference>
<evidence type="ECO:0000313" key="2">
    <source>
        <dbReference type="EMBL" id="XBH05335.1"/>
    </source>
</evidence>
<dbReference type="EMBL" id="CP155447">
    <property type="protein sequence ID" value="XBH05335.1"/>
    <property type="molecule type" value="Genomic_DNA"/>
</dbReference>
<dbReference type="PANTHER" id="PTHR30093">
    <property type="entry name" value="GENERAL SECRETION PATHWAY PROTEIN G"/>
    <property type="match status" value="1"/>
</dbReference>
<dbReference type="Gene3D" id="3.30.700.10">
    <property type="entry name" value="Glycoprotein, Type 4 Pilin"/>
    <property type="match status" value="1"/>
</dbReference>
<dbReference type="AlphaFoldDB" id="A0AAU7CJA3"/>
<organism evidence="2">
    <name type="scientific">Singulisphaera sp. Ch08</name>
    <dbReference type="NCBI Taxonomy" id="3120278"/>
    <lineage>
        <taxon>Bacteria</taxon>
        <taxon>Pseudomonadati</taxon>
        <taxon>Planctomycetota</taxon>
        <taxon>Planctomycetia</taxon>
        <taxon>Isosphaerales</taxon>
        <taxon>Isosphaeraceae</taxon>
        <taxon>Singulisphaera</taxon>
    </lineage>
</organism>
<dbReference type="InterPro" id="IPR045584">
    <property type="entry name" value="Pilin-like"/>
</dbReference>
<dbReference type="NCBIfam" id="TIGR02532">
    <property type="entry name" value="IV_pilin_GFxxxE"/>
    <property type="match status" value="1"/>
</dbReference>
<proteinExistence type="predicted"/>
<name>A0AAU7CJA3_9BACT</name>
<sequence>MTSSSLLRRRRPLSVGFTLIELLVVIAIIAVLIGLLLPAVQSARAAARRIQCTNNLKQIGLALHNYVGTHEVLPPGRGATPLVWSSLAAMLPFLEGSTVYNTLNFSITPLDASNSTGVATIISTYLCPSDTKQDRIAATYGPNNYLANVGTGLQNGGSFRPQDGTEQIDGLFFDRSSIRFAAITDGLSNTAAFSETIKGDGISSSGLKAKDPVRQYALGSGLPVTDSFCAGLTMWLGTRAQEWGRGSFTYTTFNHFLTPNIKSSDCISGANGGRMAARSFHSGGVNLLVADGHIVFIKDSISLATWRALATRSGGEVISADQF</sequence>
<dbReference type="Pfam" id="PF07596">
    <property type="entry name" value="SBP_bac_10"/>
    <property type="match status" value="1"/>
</dbReference>
<gene>
    <name evidence="2" type="ORF">V5E97_04775</name>
</gene>